<keyword evidence="2" id="KW-1185">Reference proteome</keyword>
<dbReference type="EMBL" id="MVGC01001493">
    <property type="protein sequence ID" value="RJE17158.1"/>
    <property type="molecule type" value="Genomic_DNA"/>
</dbReference>
<dbReference type="Proteomes" id="UP000266188">
    <property type="component" value="Unassembled WGS sequence"/>
</dbReference>
<protein>
    <submittedName>
        <fullName evidence="1">Uncharacterized protein</fullName>
    </submittedName>
</protein>
<proteinExistence type="predicted"/>
<comment type="caution">
    <text evidence="1">The sequence shown here is derived from an EMBL/GenBank/DDBJ whole genome shotgun (WGS) entry which is preliminary data.</text>
</comment>
<evidence type="ECO:0000313" key="1">
    <source>
        <dbReference type="EMBL" id="RJE17158.1"/>
    </source>
</evidence>
<gene>
    <name evidence="1" type="ORF">PHISCL_10505</name>
</gene>
<sequence length="82" mass="9289">MAAKLLSAMIVSGYRIEKPVVLSGCNVEHRGADRNPRRLDLTINVEITSQNTGHVREVVEMYDPRVRHWDTTRLPEDSGSSR</sequence>
<accession>A0A3A2Z261</accession>
<name>A0A3A2Z261_9EURO</name>
<organism evidence="1 2">
    <name type="scientific">Aspergillus sclerotialis</name>
    <dbReference type="NCBI Taxonomy" id="2070753"/>
    <lineage>
        <taxon>Eukaryota</taxon>
        <taxon>Fungi</taxon>
        <taxon>Dikarya</taxon>
        <taxon>Ascomycota</taxon>
        <taxon>Pezizomycotina</taxon>
        <taxon>Eurotiomycetes</taxon>
        <taxon>Eurotiomycetidae</taxon>
        <taxon>Eurotiales</taxon>
        <taxon>Aspergillaceae</taxon>
        <taxon>Aspergillus</taxon>
        <taxon>Aspergillus subgen. Polypaecilum</taxon>
    </lineage>
</organism>
<dbReference type="AlphaFoldDB" id="A0A3A2Z261"/>
<reference evidence="2" key="1">
    <citation type="submission" date="2017-02" db="EMBL/GenBank/DDBJ databases">
        <authorList>
            <person name="Tafer H."/>
            <person name="Lopandic K."/>
        </authorList>
    </citation>
    <scope>NUCLEOTIDE SEQUENCE [LARGE SCALE GENOMIC DNA]</scope>
    <source>
        <strain evidence="2">CBS 366.77</strain>
    </source>
</reference>
<evidence type="ECO:0000313" key="2">
    <source>
        <dbReference type="Proteomes" id="UP000266188"/>
    </source>
</evidence>